<dbReference type="HAMAP" id="MF_00763">
    <property type="entry name" value="UPF0305"/>
    <property type="match status" value="1"/>
</dbReference>
<dbReference type="InterPro" id="IPR019215">
    <property type="entry name" value="DUF2115"/>
</dbReference>
<dbReference type="RefSeq" id="WP_257743454.1">
    <property type="nucleotide sequence ID" value="NZ_CP096115.1"/>
</dbReference>
<reference evidence="2" key="1">
    <citation type="submission" date="2022-04" db="EMBL/GenBank/DDBJ databases">
        <title>Complete genome of Methanoplanus endosymbiosus DSM 3599.</title>
        <authorList>
            <person name="Chen S.-C."/>
            <person name="You Y.-T."/>
            <person name="Zhou Y.-Z."/>
            <person name="Lai M.-C."/>
        </authorList>
    </citation>
    <scope>NUCLEOTIDE SEQUENCE</scope>
    <source>
        <strain evidence="2">DSM 3599</strain>
    </source>
</reference>
<dbReference type="KEGG" id="mend:L6E24_04095"/>
<gene>
    <name evidence="2" type="ORF">L6E24_04095</name>
</gene>
<evidence type="ECO:0000256" key="1">
    <source>
        <dbReference type="HAMAP-Rule" id="MF_00763"/>
    </source>
</evidence>
<dbReference type="GeneID" id="74306849"/>
<organism evidence="2 3">
    <name type="scientific">Methanoplanus endosymbiosus</name>
    <dbReference type="NCBI Taxonomy" id="33865"/>
    <lineage>
        <taxon>Archaea</taxon>
        <taxon>Methanobacteriati</taxon>
        <taxon>Methanobacteriota</taxon>
        <taxon>Stenosarchaea group</taxon>
        <taxon>Methanomicrobia</taxon>
        <taxon>Methanomicrobiales</taxon>
        <taxon>Methanomicrobiaceae</taxon>
        <taxon>Methanoplanus</taxon>
    </lineage>
</organism>
<dbReference type="Proteomes" id="UP001060368">
    <property type="component" value="Chromosome"/>
</dbReference>
<name>A0A9E7TL41_9EURY</name>
<dbReference type="EMBL" id="CP096115">
    <property type="protein sequence ID" value="UUX93315.1"/>
    <property type="molecule type" value="Genomic_DNA"/>
</dbReference>
<protein>
    <recommendedName>
        <fullName evidence="1">UPF0305 protein L6E24_04095</fullName>
    </recommendedName>
</protein>
<accession>A0A9E7TL41</accession>
<evidence type="ECO:0000313" key="3">
    <source>
        <dbReference type="Proteomes" id="UP001060368"/>
    </source>
</evidence>
<evidence type="ECO:0000313" key="2">
    <source>
        <dbReference type="EMBL" id="UUX93315.1"/>
    </source>
</evidence>
<dbReference type="AlphaFoldDB" id="A0A9E7TL41"/>
<sequence>MKASELLTHIRSELIKISDYTSEIENKALSFREEKTDVSAYLREYNYSAFKDICDLNGISPDFDIDPFRVESFTKAFVKYLDTYAPGDSELKIYTLNVSLYLTFIAKKPLHPPEMSKTGLITIIRKGGLFYCSEKSRYVKDSSSLCRYCVCRKLSDESDRM</sequence>
<dbReference type="Pfam" id="PF09888">
    <property type="entry name" value="DUF2115"/>
    <property type="match status" value="1"/>
</dbReference>
<comment type="similarity">
    <text evidence="1">Belongs to the UPF0305 family.</text>
</comment>
<proteinExistence type="inferred from homology"/>
<keyword evidence="3" id="KW-1185">Reference proteome</keyword>